<name>B4W3Q8_9CYAN</name>
<dbReference type="STRING" id="118168.MC7420_2810"/>
<dbReference type="SUPFAM" id="SSF52833">
    <property type="entry name" value="Thioredoxin-like"/>
    <property type="match status" value="1"/>
</dbReference>
<evidence type="ECO:0000313" key="2">
    <source>
        <dbReference type="Proteomes" id="UP000003835"/>
    </source>
</evidence>
<dbReference type="eggNOG" id="COG3411">
    <property type="taxonomic scope" value="Bacteria"/>
</dbReference>
<dbReference type="InterPro" id="IPR036249">
    <property type="entry name" value="Thioredoxin-like_sf"/>
</dbReference>
<dbReference type="HOGENOM" id="CLU_126515_2_1_3"/>
<dbReference type="CDD" id="cd02980">
    <property type="entry name" value="TRX_Fd_family"/>
    <property type="match status" value="1"/>
</dbReference>
<dbReference type="AlphaFoldDB" id="B4W3Q8"/>
<dbReference type="Gene3D" id="3.40.30.10">
    <property type="entry name" value="Glutaredoxin"/>
    <property type="match status" value="1"/>
</dbReference>
<dbReference type="Proteomes" id="UP000003835">
    <property type="component" value="Unassembled WGS sequence"/>
</dbReference>
<keyword evidence="2" id="KW-1185">Reference proteome</keyword>
<sequence>MAAFQALPVNGVIVSGSRCLGECGNGPMVVVLPEETWYCRVHPDEVPAVVQRHIKDGQPVKVMLYRKYH</sequence>
<gene>
    <name evidence="1" type="ORF">MC7420_2810</name>
</gene>
<proteinExistence type="predicted"/>
<protein>
    <recommendedName>
        <fullName evidence="3">Ferredoxin, 2Fe-2S</fullName>
    </recommendedName>
</protein>
<evidence type="ECO:0000313" key="1">
    <source>
        <dbReference type="EMBL" id="EDX71249.1"/>
    </source>
</evidence>
<dbReference type="EMBL" id="DS989875">
    <property type="protein sequence ID" value="EDX71249.1"/>
    <property type="molecule type" value="Genomic_DNA"/>
</dbReference>
<reference evidence="1 2" key="1">
    <citation type="submission" date="2008-07" db="EMBL/GenBank/DDBJ databases">
        <authorList>
            <person name="Tandeau de Marsac N."/>
            <person name="Ferriera S."/>
            <person name="Johnson J."/>
            <person name="Kravitz S."/>
            <person name="Beeson K."/>
            <person name="Sutton G."/>
            <person name="Rogers Y.-H."/>
            <person name="Friedman R."/>
            <person name="Frazier M."/>
            <person name="Venter J.C."/>
        </authorList>
    </citation>
    <scope>NUCLEOTIDE SEQUENCE [LARGE SCALE GENOMIC DNA]</scope>
    <source>
        <strain evidence="1 2">PCC 7420</strain>
    </source>
</reference>
<evidence type="ECO:0008006" key="3">
    <source>
        <dbReference type="Google" id="ProtNLM"/>
    </source>
</evidence>
<accession>B4W3Q8</accession>
<organism evidence="1 2">
    <name type="scientific">Coleofasciculus chthonoplastes PCC 7420</name>
    <dbReference type="NCBI Taxonomy" id="118168"/>
    <lineage>
        <taxon>Bacteria</taxon>
        <taxon>Bacillati</taxon>
        <taxon>Cyanobacteriota</taxon>
        <taxon>Cyanophyceae</taxon>
        <taxon>Coleofasciculales</taxon>
        <taxon>Coleofasciculaceae</taxon>
        <taxon>Coleofasciculus</taxon>
    </lineage>
</organism>